<evidence type="ECO:0000313" key="1">
    <source>
        <dbReference type="EMBL" id="ORB07274.1"/>
    </source>
</evidence>
<evidence type="ECO:0000313" key="2">
    <source>
        <dbReference type="Proteomes" id="UP000192760"/>
    </source>
</evidence>
<organism evidence="1 2">
    <name type="scientific">Mycobacterium mantenii</name>
    <dbReference type="NCBI Taxonomy" id="560555"/>
    <lineage>
        <taxon>Bacteria</taxon>
        <taxon>Bacillati</taxon>
        <taxon>Actinomycetota</taxon>
        <taxon>Actinomycetes</taxon>
        <taxon>Mycobacteriales</taxon>
        <taxon>Mycobacteriaceae</taxon>
        <taxon>Mycobacterium</taxon>
        <taxon>Mycobacterium avium complex (MAC)</taxon>
    </lineage>
</organism>
<reference evidence="1 2" key="1">
    <citation type="submission" date="2017-02" db="EMBL/GenBank/DDBJ databases">
        <title>The new phylogeny of genus Mycobacterium.</title>
        <authorList>
            <person name="Tortoli E."/>
            <person name="Trovato A."/>
            <person name="Cirillo D.M."/>
        </authorList>
    </citation>
    <scope>NUCLEOTIDE SEQUENCE [LARGE SCALE GENOMIC DNA]</scope>
    <source>
        <strain evidence="1 2">DSM 45255</strain>
    </source>
</reference>
<comment type="caution">
    <text evidence="1">The sequence shown here is derived from an EMBL/GenBank/DDBJ whole genome shotgun (WGS) entry which is preliminary data.</text>
</comment>
<proteinExistence type="predicted"/>
<dbReference type="AlphaFoldDB" id="A0A1X0FZQ4"/>
<dbReference type="EMBL" id="MVHW01000006">
    <property type="protein sequence ID" value="ORB07274.1"/>
    <property type="molecule type" value="Genomic_DNA"/>
</dbReference>
<protein>
    <submittedName>
        <fullName evidence="1">Uncharacterized protein</fullName>
    </submittedName>
</protein>
<name>A0A1X0FZQ4_MYCNT</name>
<gene>
    <name evidence="1" type="ORF">BST30_07215</name>
</gene>
<sequence length="94" mass="9942">MSWVTRGFTGGADPINKPAACRWLRSSSYNCADQGSLVIESLHKNFGPRSAVVAPSAAFDGDRPRAPVSEMSERVFAGFLRASVSAAPDDGVGR</sequence>
<dbReference type="Proteomes" id="UP000192760">
    <property type="component" value="Unassembled WGS sequence"/>
</dbReference>
<accession>A0A1X0FZQ4</accession>